<keyword evidence="3" id="KW-1185">Reference proteome</keyword>
<reference evidence="2" key="1">
    <citation type="submission" date="2021-01" db="EMBL/GenBank/DDBJ databases">
        <title>Whole genome shotgun sequence of Spirilliplanes yamanashiensis NBRC 15828.</title>
        <authorList>
            <person name="Komaki H."/>
            <person name="Tamura T."/>
        </authorList>
    </citation>
    <scope>NUCLEOTIDE SEQUENCE</scope>
    <source>
        <strain evidence="2">NBRC 15828</strain>
    </source>
</reference>
<accession>A0A8J3Y6C0</accession>
<dbReference type="AlphaFoldDB" id="A0A8J3Y6C0"/>
<dbReference type="Proteomes" id="UP000652013">
    <property type="component" value="Unassembled WGS sequence"/>
</dbReference>
<evidence type="ECO:0000256" key="1">
    <source>
        <dbReference type="SAM" id="Phobius"/>
    </source>
</evidence>
<proteinExistence type="predicted"/>
<protein>
    <submittedName>
        <fullName evidence="2">Uncharacterized protein</fullName>
    </submittedName>
</protein>
<evidence type="ECO:0000313" key="3">
    <source>
        <dbReference type="Proteomes" id="UP000652013"/>
    </source>
</evidence>
<comment type="caution">
    <text evidence="2">The sequence shown here is derived from an EMBL/GenBank/DDBJ whole genome shotgun (WGS) entry which is preliminary data.</text>
</comment>
<evidence type="ECO:0000313" key="2">
    <source>
        <dbReference type="EMBL" id="GIJ02162.1"/>
    </source>
</evidence>
<keyword evidence="1" id="KW-0472">Membrane</keyword>
<name>A0A8J3Y6C0_9ACTN</name>
<gene>
    <name evidence="2" type="ORF">Sya03_15140</name>
</gene>
<sequence length="93" mass="10081">MSYDLPPRYRLGVRTPMRVATLLHVCGALGLCGAAFLAFATLSGVDWADHLTVEVTLAWLAFAVSMLLFGLGALLQWCASYYEATAEARRLTG</sequence>
<dbReference type="RefSeq" id="WP_203937468.1">
    <property type="nucleotide sequence ID" value="NZ_BAAAGJ010000019.1"/>
</dbReference>
<feature type="transmembrane region" description="Helical" evidence="1">
    <location>
        <begin position="21"/>
        <end position="45"/>
    </location>
</feature>
<organism evidence="2 3">
    <name type="scientific">Spirilliplanes yamanashiensis</name>
    <dbReference type="NCBI Taxonomy" id="42233"/>
    <lineage>
        <taxon>Bacteria</taxon>
        <taxon>Bacillati</taxon>
        <taxon>Actinomycetota</taxon>
        <taxon>Actinomycetes</taxon>
        <taxon>Micromonosporales</taxon>
        <taxon>Micromonosporaceae</taxon>
        <taxon>Spirilliplanes</taxon>
    </lineage>
</organism>
<feature type="transmembrane region" description="Helical" evidence="1">
    <location>
        <begin position="57"/>
        <end position="82"/>
    </location>
</feature>
<keyword evidence="1" id="KW-1133">Transmembrane helix</keyword>
<keyword evidence="1" id="KW-0812">Transmembrane</keyword>
<dbReference type="EMBL" id="BOOY01000008">
    <property type="protein sequence ID" value="GIJ02162.1"/>
    <property type="molecule type" value="Genomic_DNA"/>
</dbReference>